<dbReference type="Gene3D" id="1.10.630.10">
    <property type="entry name" value="Cytochrome P450"/>
    <property type="match status" value="1"/>
</dbReference>
<evidence type="ECO:0000256" key="4">
    <source>
        <dbReference type="ARBA" id="ARBA00022857"/>
    </source>
</evidence>
<dbReference type="OrthoDB" id="4156795at2"/>
<evidence type="ECO:0000256" key="6">
    <source>
        <dbReference type="ARBA" id="ARBA00023004"/>
    </source>
</evidence>
<accession>A0A318NM98</accession>
<dbReference type="FunFam" id="1.10.630.10:FF:000018">
    <property type="entry name" value="Cytochrome P450 monooxygenase"/>
    <property type="match status" value="1"/>
</dbReference>
<dbReference type="Proteomes" id="UP000248333">
    <property type="component" value="Unassembled WGS sequence"/>
</dbReference>
<dbReference type="PANTHER" id="PTHR46696:SF1">
    <property type="entry name" value="CYTOCHROME P450 YJIB-RELATED"/>
    <property type="match status" value="1"/>
</dbReference>
<comment type="pathway">
    <text evidence="9">Antibiotic biosynthesis; mycinamicin biosynthesis.</text>
</comment>
<evidence type="ECO:0000256" key="2">
    <source>
        <dbReference type="ARBA" id="ARBA00022617"/>
    </source>
</evidence>
<keyword evidence="8" id="KW-0045">Antibiotic biosynthesis</keyword>
<dbReference type="PROSITE" id="PS00086">
    <property type="entry name" value="CYTOCHROME_P450"/>
    <property type="match status" value="1"/>
</dbReference>
<comment type="similarity">
    <text evidence="1 10">Belongs to the cytochrome P450 family.</text>
</comment>
<reference evidence="11 12" key="1">
    <citation type="submission" date="2018-03" db="EMBL/GenBank/DDBJ databases">
        <title>Bioinformatic expansion and discovery of thiopeptide antibiotics.</title>
        <authorList>
            <person name="Schwalen C.J."/>
            <person name="Hudson G.A."/>
            <person name="Mitchell D.A."/>
        </authorList>
    </citation>
    <scope>NUCLEOTIDE SEQUENCE [LARGE SCALE GENOMIC DNA]</scope>
    <source>
        <strain evidence="11 12">NRRL 8041</strain>
    </source>
</reference>
<keyword evidence="5 10" id="KW-0560">Oxidoreductase</keyword>
<evidence type="ECO:0000256" key="8">
    <source>
        <dbReference type="ARBA" id="ARBA00023194"/>
    </source>
</evidence>
<evidence type="ECO:0000256" key="10">
    <source>
        <dbReference type="RuleBase" id="RU000461"/>
    </source>
</evidence>
<keyword evidence="6 10" id="KW-0408">Iron</keyword>
<dbReference type="AlphaFoldDB" id="A0A318NM98"/>
<proteinExistence type="inferred from homology"/>
<dbReference type="GO" id="GO:0004497">
    <property type="term" value="F:monooxygenase activity"/>
    <property type="evidence" value="ECO:0007669"/>
    <property type="project" value="UniProtKB-KW"/>
</dbReference>
<keyword evidence="12" id="KW-1185">Reference proteome</keyword>
<dbReference type="InterPro" id="IPR017972">
    <property type="entry name" value="Cyt_P450_CS"/>
</dbReference>
<dbReference type="Pfam" id="PF00067">
    <property type="entry name" value="p450"/>
    <property type="match status" value="1"/>
</dbReference>
<keyword evidence="2 10" id="KW-0349">Heme</keyword>
<protein>
    <submittedName>
        <fullName evidence="11">Cytochrome P450</fullName>
    </submittedName>
</protein>
<dbReference type="CDD" id="cd20625">
    <property type="entry name" value="CYP164-like"/>
    <property type="match status" value="1"/>
</dbReference>
<organism evidence="11 12">
    <name type="scientific">Micromonospora arborensis</name>
    <dbReference type="NCBI Taxonomy" id="2116518"/>
    <lineage>
        <taxon>Bacteria</taxon>
        <taxon>Bacillati</taxon>
        <taxon>Actinomycetota</taxon>
        <taxon>Actinomycetes</taxon>
        <taxon>Micromonosporales</taxon>
        <taxon>Micromonosporaceae</taxon>
        <taxon>Micromonospora</taxon>
    </lineage>
</organism>
<dbReference type="GO" id="GO:0016705">
    <property type="term" value="F:oxidoreductase activity, acting on paired donors, with incorporation or reduction of molecular oxygen"/>
    <property type="evidence" value="ECO:0007669"/>
    <property type="project" value="InterPro"/>
</dbReference>
<evidence type="ECO:0000256" key="1">
    <source>
        <dbReference type="ARBA" id="ARBA00010617"/>
    </source>
</evidence>
<dbReference type="GO" id="GO:0020037">
    <property type="term" value="F:heme binding"/>
    <property type="evidence" value="ECO:0007669"/>
    <property type="project" value="InterPro"/>
</dbReference>
<dbReference type="InterPro" id="IPR036396">
    <property type="entry name" value="Cyt_P450_sf"/>
</dbReference>
<dbReference type="PRINTS" id="PR00385">
    <property type="entry name" value="P450"/>
</dbReference>
<name>A0A318NM98_9ACTN</name>
<evidence type="ECO:0000313" key="11">
    <source>
        <dbReference type="EMBL" id="PYC71645.1"/>
    </source>
</evidence>
<dbReference type="PRINTS" id="PR00359">
    <property type="entry name" value="BP450"/>
</dbReference>
<evidence type="ECO:0000313" key="12">
    <source>
        <dbReference type="Proteomes" id="UP000248333"/>
    </source>
</evidence>
<comment type="caution">
    <text evidence="11">The sequence shown here is derived from an EMBL/GenBank/DDBJ whole genome shotgun (WGS) entry which is preliminary data.</text>
</comment>
<dbReference type="PANTHER" id="PTHR46696">
    <property type="entry name" value="P450, PUTATIVE (EUROFUNG)-RELATED"/>
    <property type="match status" value="1"/>
</dbReference>
<keyword evidence="4" id="KW-0521">NADP</keyword>
<dbReference type="SUPFAM" id="SSF48264">
    <property type="entry name" value="Cytochrome P450"/>
    <property type="match status" value="1"/>
</dbReference>
<sequence length="409" mass="46244">MFNEAADAALSEVLLSPEGRTDPYSRYHRLREAAPVHHSAMGLWVLSRYDDVNQVLRDKEVGKDPELFMDGRFGGDWAEHASLRRMSTSMLWANPPTHTRLRRIIARAFTPRRIDAMRPVIESLFDEFIEPLAAAGGGDILNDVFYDIPLQVICAMLGVPREEAPPLRAPMNHFQRTFELGLTSEELLEADAGAEFSDEYFDGLVARRRAEPQDDLLSDLVQMEDEEGRLSHAELIGFCNMVVGAGFETATHLLSNAVYALLRHPEQMELLRKDPSLIPGAVEEVLRWDPPVHLVIRMTSRPLIVAGQEIPPRSTVITLLAAANRDPEKFPDPDRFDVRRDDHQPISFSAGIHHCLGWALAKLEAEVVLDRLLRRFPVLRLDGSPEYRPRLTLRGLETLHVHTDQEAPR</sequence>
<dbReference type="InterPro" id="IPR001128">
    <property type="entry name" value="Cyt_P450"/>
</dbReference>
<evidence type="ECO:0000256" key="9">
    <source>
        <dbReference type="ARBA" id="ARBA00060683"/>
    </source>
</evidence>
<keyword evidence="3 10" id="KW-0479">Metal-binding</keyword>
<keyword evidence="7 10" id="KW-0503">Monooxygenase</keyword>
<evidence type="ECO:0000256" key="5">
    <source>
        <dbReference type="ARBA" id="ARBA00023002"/>
    </source>
</evidence>
<evidence type="ECO:0000256" key="3">
    <source>
        <dbReference type="ARBA" id="ARBA00022723"/>
    </source>
</evidence>
<dbReference type="InterPro" id="IPR002397">
    <property type="entry name" value="Cyt_P450_B"/>
</dbReference>
<dbReference type="EMBL" id="PYBV01000013">
    <property type="protein sequence ID" value="PYC71645.1"/>
    <property type="molecule type" value="Genomic_DNA"/>
</dbReference>
<evidence type="ECO:0000256" key="7">
    <source>
        <dbReference type="ARBA" id="ARBA00023033"/>
    </source>
</evidence>
<gene>
    <name evidence="11" type="ORF">C7C45_11255</name>
</gene>
<dbReference type="GO" id="GO:0017000">
    <property type="term" value="P:antibiotic biosynthetic process"/>
    <property type="evidence" value="ECO:0007669"/>
    <property type="project" value="UniProtKB-KW"/>
</dbReference>
<dbReference type="GO" id="GO:0005506">
    <property type="term" value="F:iron ion binding"/>
    <property type="evidence" value="ECO:0007669"/>
    <property type="project" value="InterPro"/>
</dbReference>